<evidence type="ECO:0000256" key="1">
    <source>
        <dbReference type="SAM" id="Coils"/>
    </source>
</evidence>
<feature type="transmembrane region" description="Helical" evidence="2">
    <location>
        <begin position="33"/>
        <end position="53"/>
    </location>
</feature>
<evidence type="ECO:0000313" key="3">
    <source>
        <dbReference type="EMBL" id="GAA2697388.1"/>
    </source>
</evidence>
<keyword evidence="2" id="KW-1133">Transmembrane helix</keyword>
<feature type="transmembrane region" description="Helical" evidence="2">
    <location>
        <begin position="59"/>
        <end position="79"/>
    </location>
</feature>
<organism evidence="3 4">
    <name type="scientific">Nonomuraea recticatena</name>
    <dbReference type="NCBI Taxonomy" id="46178"/>
    <lineage>
        <taxon>Bacteria</taxon>
        <taxon>Bacillati</taxon>
        <taxon>Actinomycetota</taxon>
        <taxon>Actinomycetes</taxon>
        <taxon>Streptosporangiales</taxon>
        <taxon>Streptosporangiaceae</taxon>
        <taxon>Nonomuraea</taxon>
    </lineage>
</organism>
<accession>A0ABP6FP60</accession>
<dbReference type="RefSeq" id="WP_346156388.1">
    <property type="nucleotide sequence ID" value="NZ_BAAATE010000047.1"/>
</dbReference>
<proteinExistence type="predicted"/>
<keyword evidence="4" id="KW-1185">Reference proteome</keyword>
<dbReference type="Proteomes" id="UP001501666">
    <property type="component" value="Unassembled WGS sequence"/>
</dbReference>
<dbReference type="EMBL" id="BAAATE010000047">
    <property type="protein sequence ID" value="GAA2697388.1"/>
    <property type="molecule type" value="Genomic_DNA"/>
</dbReference>
<keyword evidence="2" id="KW-0812">Transmembrane</keyword>
<feature type="coiled-coil region" evidence="1">
    <location>
        <begin position="104"/>
        <end position="156"/>
    </location>
</feature>
<keyword evidence="2" id="KW-0472">Membrane</keyword>
<comment type="caution">
    <text evidence="3">The sequence shown here is derived from an EMBL/GenBank/DDBJ whole genome shotgun (WGS) entry which is preliminary data.</text>
</comment>
<sequence length="211" mass="24140">MKRLFRSTGRASNDQRLTTAELLRRRKTAGLRALLTVGAFWGVAGVAGFAYFRGVPPEIEGWLVFVVLSAAAVYAFSTVQYDHRLLNHRQQATLAYEKLVDAEDTELEDRLAEASQRLQDTSRELAELQVMAAHRAEEVENLHRSAVEARQQAERDREHADVVRAYLDVNSDELDQRQRRMNWRFVLIGAGGGFFVGLVTNWVYDWLKLYL</sequence>
<evidence type="ECO:0000256" key="2">
    <source>
        <dbReference type="SAM" id="Phobius"/>
    </source>
</evidence>
<name>A0ABP6FP60_9ACTN</name>
<feature type="transmembrane region" description="Helical" evidence="2">
    <location>
        <begin position="185"/>
        <end position="204"/>
    </location>
</feature>
<reference evidence="4" key="1">
    <citation type="journal article" date="2019" name="Int. J. Syst. Evol. Microbiol.">
        <title>The Global Catalogue of Microorganisms (GCM) 10K type strain sequencing project: providing services to taxonomists for standard genome sequencing and annotation.</title>
        <authorList>
            <consortium name="The Broad Institute Genomics Platform"/>
            <consortium name="The Broad Institute Genome Sequencing Center for Infectious Disease"/>
            <person name="Wu L."/>
            <person name="Ma J."/>
        </authorList>
    </citation>
    <scope>NUCLEOTIDE SEQUENCE [LARGE SCALE GENOMIC DNA]</scope>
    <source>
        <strain evidence="4">JCM 6835</strain>
    </source>
</reference>
<keyword evidence="1" id="KW-0175">Coiled coil</keyword>
<gene>
    <name evidence="3" type="ORF">GCM10010412_092180</name>
</gene>
<protein>
    <submittedName>
        <fullName evidence="3">Uncharacterized protein</fullName>
    </submittedName>
</protein>
<evidence type="ECO:0000313" key="4">
    <source>
        <dbReference type="Proteomes" id="UP001501666"/>
    </source>
</evidence>